<reference evidence="1" key="3">
    <citation type="submission" date="2025-09" db="UniProtKB">
        <authorList>
            <consortium name="Ensembl"/>
        </authorList>
    </citation>
    <scope>IDENTIFICATION</scope>
</reference>
<evidence type="ECO:0000313" key="1">
    <source>
        <dbReference type="Ensembl" id="ENSCSAVP00000015735.1"/>
    </source>
</evidence>
<dbReference type="HOGENOM" id="CLU_3379435_0_0_1"/>
<evidence type="ECO:0000313" key="2">
    <source>
        <dbReference type="Proteomes" id="UP000007875"/>
    </source>
</evidence>
<proteinExistence type="predicted"/>
<sequence length="34" mass="4168">RGEFCELWRHHAKVEVARYSFFHCCEKCTILIVR</sequence>
<organism evidence="1 2">
    <name type="scientific">Ciona savignyi</name>
    <name type="common">Pacific transparent sea squirt</name>
    <dbReference type="NCBI Taxonomy" id="51511"/>
    <lineage>
        <taxon>Eukaryota</taxon>
        <taxon>Metazoa</taxon>
        <taxon>Chordata</taxon>
        <taxon>Tunicata</taxon>
        <taxon>Ascidiacea</taxon>
        <taxon>Phlebobranchia</taxon>
        <taxon>Cionidae</taxon>
        <taxon>Ciona</taxon>
    </lineage>
</organism>
<reference evidence="2" key="1">
    <citation type="submission" date="2003-08" db="EMBL/GenBank/DDBJ databases">
        <authorList>
            <person name="Birren B."/>
            <person name="Nusbaum C."/>
            <person name="Abebe A."/>
            <person name="Abouelleil A."/>
            <person name="Adekoya E."/>
            <person name="Ait-zahra M."/>
            <person name="Allen N."/>
            <person name="Allen T."/>
            <person name="An P."/>
            <person name="Anderson M."/>
            <person name="Anderson S."/>
            <person name="Arachchi H."/>
            <person name="Armbruster J."/>
            <person name="Bachantsang P."/>
            <person name="Baldwin J."/>
            <person name="Barry A."/>
            <person name="Bayul T."/>
            <person name="Blitshsteyn B."/>
            <person name="Bloom T."/>
            <person name="Blye J."/>
            <person name="Boguslavskiy L."/>
            <person name="Borowsky M."/>
            <person name="Boukhgalter B."/>
            <person name="Brunache A."/>
            <person name="Butler J."/>
            <person name="Calixte N."/>
            <person name="Calvo S."/>
            <person name="Camarata J."/>
            <person name="Campo K."/>
            <person name="Chang J."/>
            <person name="Cheshatsang Y."/>
            <person name="Citroen M."/>
            <person name="Collymore A."/>
            <person name="Considine T."/>
            <person name="Cook A."/>
            <person name="Cooke P."/>
            <person name="Corum B."/>
            <person name="Cuomo C."/>
            <person name="David R."/>
            <person name="Dawoe T."/>
            <person name="Degray S."/>
            <person name="Dodge S."/>
            <person name="Dooley K."/>
            <person name="Dorje P."/>
            <person name="Dorjee K."/>
            <person name="Dorris L."/>
            <person name="Duffey N."/>
            <person name="Dupes A."/>
            <person name="Elkins T."/>
            <person name="Engels R."/>
            <person name="Erickson J."/>
            <person name="Farina A."/>
            <person name="Faro S."/>
            <person name="Ferreira P."/>
            <person name="Fischer H."/>
            <person name="Fitzgerald M."/>
            <person name="Foley K."/>
            <person name="Gage D."/>
            <person name="Galagan J."/>
            <person name="Gearin G."/>
            <person name="Gnerre S."/>
            <person name="Gnirke A."/>
            <person name="Goyette A."/>
            <person name="Graham J."/>
            <person name="Grandbois E."/>
            <person name="Gyaltsen K."/>
            <person name="Hafez N."/>
            <person name="Hagopian D."/>
            <person name="Hagos B."/>
            <person name="Hall J."/>
            <person name="Hatcher B."/>
            <person name="Heller A."/>
            <person name="Higgins H."/>
            <person name="Honan T."/>
            <person name="Horn A."/>
            <person name="Houde N."/>
            <person name="Hughes L."/>
            <person name="Hulme W."/>
            <person name="Husby E."/>
            <person name="Iliev I."/>
            <person name="Jaffe D."/>
            <person name="Jones C."/>
            <person name="Kamal M."/>
            <person name="Kamat A."/>
            <person name="Kamvysselis M."/>
            <person name="Karlsson E."/>
            <person name="Kells C."/>
            <person name="Kieu A."/>
            <person name="Kisner P."/>
            <person name="Kodira C."/>
            <person name="Kulbokas E."/>
            <person name="Labutti K."/>
            <person name="Lama D."/>
            <person name="Landers T."/>
            <person name="Leger J."/>
            <person name="Levine S."/>
            <person name="Lewis D."/>
            <person name="Lewis T."/>
            <person name="Lindblad-toh K."/>
            <person name="Liu X."/>
            <person name="Lokyitsang T."/>
            <person name="Lokyitsang Y."/>
            <person name="Lucien O."/>
            <person name="Lui A."/>
            <person name="Ma L.J."/>
            <person name="Mabbitt R."/>
            <person name="Macdonald J."/>
            <person name="Maclean C."/>
            <person name="Major J."/>
            <person name="Manning J."/>
            <person name="Marabella R."/>
            <person name="Maru K."/>
            <person name="Matthews C."/>
            <person name="Mauceli E."/>
            <person name="Mccarthy M."/>
            <person name="Mcdonough S."/>
            <person name="Mcghee T."/>
            <person name="Meldrim J."/>
            <person name="Meneus L."/>
            <person name="Mesirov J."/>
            <person name="Mihalev A."/>
            <person name="Mihova T."/>
            <person name="Mikkelsen T."/>
            <person name="Mlenga V."/>
            <person name="Moru K."/>
            <person name="Mozes J."/>
            <person name="Mulrain L."/>
            <person name="Munson G."/>
            <person name="Naylor J."/>
            <person name="Newes C."/>
            <person name="Nguyen C."/>
            <person name="Nguyen N."/>
            <person name="Nguyen T."/>
            <person name="Nicol R."/>
            <person name="Nielsen C."/>
            <person name="Nizzari M."/>
            <person name="Norbu C."/>
            <person name="Norbu N."/>
            <person name="O'donnell P."/>
            <person name="Okoawo O."/>
            <person name="O'leary S."/>
            <person name="Omotosho B."/>
            <person name="O'neill K."/>
            <person name="Osman S."/>
            <person name="Parker S."/>
            <person name="Perrin D."/>
            <person name="Phunkhang P."/>
            <person name="Piqani B."/>
            <person name="Purcell S."/>
            <person name="Rachupka T."/>
            <person name="Ramasamy U."/>
            <person name="Rameau R."/>
            <person name="Ray V."/>
            <person name="Raymond C."/>
            <person name="Retta R."/>
            <person name="Richardson S."/>
            <person name="Rise C."/>
            <person name="Rodriguez J."/>
            <person name="Rogers J."/>
            <person name="Rogov P."/>
            <person name="Rutman M."/>
            <person name="Schupbach R."/>
            <person name="Seaman C."/>
            <person name="Settipalli S."/>
            <person name="Sharpe T."/>
            <person name="Sheridan J."/>
            <person name="Sherpa N."/>
            <person name="Shi J."/>
            <person name="Smirnov S."/>
            <person name="Smith C."/>
            <person name="Sougnez C."/>
            <person name="Spencer B."/>
            <person name="Stalker J."/>
            <person name="Stange-thomann N."/>
            <person name="Stavropoulos S."/>
            <person name="Stetson K."/>
            <person name="Stone C."/>
            <person name="Stone S."/>
            <person name="Stubbs M."/>
            <person name="Talamas J."/>
            <person name="Tchuinga P."/>
            <person name="Tenzing P."/>
            <person name="Tesfaye S."/>
            <person name="Theodore J."/>
            <person name="Thoulutsang Y."/>
            <person name="Topham K."/>
            <person name="Towey S."/>
            <person name="Tsamla T."/>
            <person name="Tsomo N."/>
            <person name="Vallee D."/>
            <person name="Vassiliev H."/>
            <person name="Venkataraman V."/>
            <person name="Vinson J."/>
            <person name="Vo A."/>
            <person name="Wade C."/>
            <person name="Wang S."/>
            <person name="Wangchuk T."/>
            <person name="Wangdi T."/>
            <person name="Whittaker C."/>
            <person name="Wilkinson J."/>
            <person name="Wu Y."/>
            <person name="Wyman D."/>
            <person name="Yadav S."/>
            <person name="Yang S."/>
            <person name="Yang X."/>
            <person name="Yeager S."/>
            <person name="Yee E."/>
            <person name="Young G."/>
            <person name="Zainoun J."/>
            <person name="Zembeck L."/>
            <person name="Zimmer A."/>
            <person name="Zody M."/>
            <person name="Lander E."/>
        </authorList>
    </citation>
    <scope>NUCLEOTIDE SEQUENCE [LARGE SCALE GENOMIC DNA]</scope>
</reference>
<reference evidence="1" key="2">
    <citation type="submission" date="2025-08" db="UniProtKB">
        <authorList>
            <consortium name="Ensembl"/>
        </authorList>
    </citation>
    <scope>IDENTIFICATION</scope>
</reference>
<accession>H2ZDR9</accession>
<name>H2ZDR9_CIOSA</name>
<keyword evidence="2" id="KW-1185">Reference proteome</keyword>
<dbReference type="Ensembl" id="ENSCSAVT00000015914.1">
    <property type="protein sequence ID" value="ENSCSAVP00000015735.1"/>
    <property type="gene ID" value="ENSCSAVG00000009240.1"/>
</dbReference>
<dbReference type="InParanoid" id="H2ZDR9"/>
<dbReference type="Proteomes" id="UP000007875">
    <property type="component" value="Unassembled WGS sequence"/>
</dbReference>
<dbReference type="AlphaFoldDB" id="H2ZDR9"/>
<protein>
    <submittedName>
        <fullName evidence="1">Uncharacterized protein</fullName>
    </submittedName>
</protein>